<protein>
    <recommendedName>
        <fullName evidence="5 6">Diaminopimelate decarboxylase</fullName>
        <shortName evidence="5">DAP decarboxylase</shortName>
        <shortName evidence="5">DAPDC</shortName>
        <ecNumber evidence="5 6">4.1.1.20</ecNumber>
    </recommendedName>
</protein>
<evidence type="ECO:0000313" key="11">
    <source>
        <dbReference type="EMBL" id="QJR38115.1"/>
    </source>
</evidence>
<dbReference type="InterPro" id="IPR022644">
    <property type="entry name" value="De-COase2_N"/>
</dbReference>
<proteinExistence type="inferred from homology"/>
<dbReference type="InterPro" id="IPR022643">
    <property type="entry name" value="De-COase2_C"/>
</dbReference>
<evidence type="ECO:0000256" key="3">
    <source>
        <dbReference type="ARBA" id="ARBA00022898"/>
    </source>
</evidence>
<comment type="function">
    <text evidence="5">Specifically catalyzes the decarboxylation of meso-diaminopimelate (meso-DAP) to L-lysine.</text>
</comment>
<feature type="binding site" evidence="5">
    <location>
        <position position="324"/>
    </location>
    <ligand>
        <name>substrate</name>
    </ligand>
</feature>
<evidence type="ECO:0000256" key="6">
    <source>
        <dbReference type="NCBIfam" id="TIGR01048"/>
    </source>
</evidence>
<feature type="active site" description="Proton donor" evidence="7">
    <location>
        <position position="349"/>
    </location>
</feature>
<dbReference type="Pfam" id="PF00278">
    <property type="entry name" value="Orn_DAP_Arg_deC"/>
    <property type="match status" value="1"/>
</dbReference>
<dbReference type="InterPro" id="IPR029066">
    <property type="entry name" value="PLP-binding_barrel"/>
</dbReference>
<dbReference type="EMBL" id="CP053085">
    <property type="protein sequence ID" value="QJR38115.1"/>
    <property type="molecule type" value="Genomic_DNA"/>
</dbReference>
<evidence type="ECO:0000256" key="7">
    <source>
        <dbReference type="PIRSR" id="PIRSR600183-50"/>
    </source>
</evidence>
<sequence>MPSSGSEPAFPRRGGVLHAEQVPIPAIAAAVGTPTYVYSANTIRARLLRLEQAFASVPHRIHFAMKANSNLAVLRLLHELGAGVDIVSGGELFRAREAGFIGRDVVFSGVGKTVREIEQALEERVLLINVESEAELVTIDAVAGRQGVVAPIAIRVNPEVTVDTPHAYIKTGEKGQKFGIPRDDVARLVAMVHELPHVALRGLGMHLGSQIGNADPMRDALPRLLSAIASARADGHAIAYMDVGGGLAVPYHADEGDADVDDYAEIVLAAARETGLTLLLEPGRFLVAEAGALITEVLYRKHAAGKDFIVTDAGMNDLVRPALYQAYHRIDAVESIEGTVVADVVGPICESGDFYAKDRPMPDVSAGALLAVQTAGAYGYTMSSNYNSRPRPAEVMVDGDRFAVITERERLEDLVRHERAHLQWRTA</sequence>
<comment type="cofactor">
    <cofactor evidence="1 5 7 8">
        <name>pyridoxal 5'-phosphate</name>
        <dbReference type="ChEBI" id="CHEBI:597326"/>
    </cofactor>
</comment>
<feature type="binding site" evidence="5">
    <location>
        <position position="320"/>
    </location>
    <ligand>
        <name>substrate</name>
    </ligand>
</feature>
<feature type="binding site" evidence="5">
    <location>
        <position position="350"/>
    </location>
    <ligand>
        <name>substrate</name>
    </ligand>
</feature>
<dbReference type="HAMAP" id="MF_02120">
    <property type="entry name" value="LysA"/>
    <property type="match status" value="1"/>
</dbReference>
<dbReference type="PRINTS" id="PR01179">
    <property type="entry name" value="ODADCRBXLASE"/>
</dbReference>
<dbReference type="InterPro" id="IPR022653">
    <property type="entry name" value="De-COase2_pyr-phos_BS"/>
</dbReference>
<evidence type="ECO:0000256" key="1">
    <source>
        <dbReference type="ARBA" id="ARBA00001933"/>
    </source>
</evidence>
<dbReference type="Gene3D" id="3.20.20.10">
    <property type="entry name" value="Alanine racemase"/>
    <property type="match status" value="1"/>
</dbReference>
<gene>
    <name evidence="5 11" type="primary">lysA</name>
    <name evidence="11" type="ORF">HKW67_05275</name>
</gene>
<feature type="binding site" evidence="5">
    <location>
        <position position="378"/>
    </location>
    <ligand>
        <name>pyridoxal 5'-phosphate</name>
        <dbReference type="ChEBI" id="CHEBI:597326"/>
    </ligand>
</feature>
<dbReference type="EC" id="4.1.1.20" evidence="5 6"/>
<evidence type="ECO:0000256" key="2">
    <source>
        <dbReference type="ARBA" id="ARBA00022793"/>
    </source>
</evidence>
<dbReference type="GO" id="GO:0009089">
    <property type="term" value="P:lysine biosynthetic process via diaminopimelate"/>
    <property type="evidence" value="ECO:0007669"/>
    <property type="project" value="UniProtKB-UniRule"/>
</dbReference>
<evidence type="ECO:0000256" key="5">
    <source>
        <dbReference type="HAMAP-Rule" id="MF_02120"/>
    </source>
</evidence>
<dbReference type="GO" id="GO:0030170">
    <property type="term" value="F:pyridoxal phosphate binding"/>
    <property type="evidence" value="ECO:0007669"/>
    <property type="project" value="UniProtKB-UniRule"/>
</dbReference>
<keyword evidence="3 5" id="KW-0663">Pyridoxal phosphate</keyword>
<dbReference type="Pfam" id="PF02784">
    <property type="entry name" value="Orn_Arg_deC_N"/>
    <property type="match status" value="1"/>
</dbReference>
<evidence type="ECO:0000259" key="10">
    <source>
        <dbReference type="Pfam" id="PF02784"/>
    </source>
</evidence>
<dbReference type="PROSITE" id="PS00878">
    <property type="entry name" value="ODR_DC_2_1"/>
    <property type="match status" value="1"/>
</dbReference>
<dbReference type="Gene3D" id="2.40.37.10">
    <property type="entry name" value="Lyase, Ornithine Decarboxylase, Chain A, domain 1"/>
    <property type="match status" value="1"/>
</dbReference>
<feature type="modified residue" description="N6-(pyridoxal phosphate)lysine" evidence="5 7">
    <location>
        <position position="66"/>
    </location>
</feature>
<keyword evidence="4 5" id="KW-0456">Lyase</keyword>
<name>A0A6M4IV91_9BACT</name>
<dbReference type="GO" id="GO:0008836">
    <property type="term" value="F:diaminopimelate decarboxylase activity"/>
    <property type="evidence" value="ECO:0007669"/>
    <property type="project" value="UniProtKB-UniRule"/>
</dbReference>
<feature type="domain" description="Orn/DAP/Arg decarboxylase 2 C-terminal" evidence="9">
    <location>
        <begin position="36"/>
        <end position="376"/>
    </location>
</feature>
<feature type="binding site" evidence="5">
    <location>
        <position position="284"/>
    </location>
    <ligand>
        <name>substrate</name>
    </ligand>
</feature>
<dbReference type="InterPro" id="IPR009006">
    <property type="entry name" value="Ala_racemase/Decarboxylase_C"/>
</dbReference>
<keyword evidence="12" id="KW-1185">Reference proteome</keyword>
<feature type="binding site" evidence="5">
    <location>
        <begin position="281"/>
        <end position="284"/>
    </location>
    <ligand>
        <name>pyridoxal 5'-phosphate</name>
        <dbReference type="ChEBI" id="CHEBI:597326"/>
    </ligand>
</feature>
<dbReference type="InterPro" id="IPR002986">
    <property type="entry name" value="DAP_deCOOHase_LysA"/>
</dbReference>
<evidence type="ECO:0000313" key="12">
    <source>
        <dbReference type="Proteomes" id="UP000500938"/>
    </source>
</evidence>
<dbReference type="InterPro" id="IPR000183">
    <property type="entry name" value="Orn/DAP/Arg_de-COase"/>
</dbReference>
<dbReference type="CDD" id="cd06828">
    <property type="entry name" value="PLPDE_III_DapDC"/>
    <property type="match status" value="1"/>
</dbReference>
<dbReference type="SUPFAM" id="SSF50621">
    <property type="entry name" value="Alanine racemase C-terminal domain-like"/>
    <property type="match status" value="1"/>
</dbReference>
<dbReference type="Proteomes" id="UP000500938">
    <property type="component" value="Chromosome"/>
</dbReference>
<evidence type="ECO:0000259" key="9">
    <source>
        <dbReference type="Pfam" id="PF00278"/>
    </source>
</evidence>
<dbReference type="AlphaFoldDB" id="A0A6M4IV91"/>
<comment type="pathway">
    <text evidence="5 8">Amino-acid biosynthesis; L-lysine biosynthesis via DAP pathway; L-lysine from DL-2,6-diaminopimelate: step 1/1.</text>
</comment>
<dbReference type="FunFam" id="3.20.20.10:FF:000003">
    <property type="entry name" value="Diaminopimelate decarboxylase"/>
    <property type="match status" value="1"/>
</dbReference>
<dbReference type="PANTHER" id="PTHR43727">
    <property type="entry name" value="DIAMINOPIMELATE DECARBOXYLASE"/>
    <property type="match status" value="1"/>
</dbReference>
<comment type="subunit">
    <text evidence="5">Homodimer.</text>
</comment>
<dbReference type="UniPathway" id="UPA00034">
    <property type="reaction ID" value="UER00027"/>
</dbReference>
<accession>A0A6M4IV91</accession>
<dbReference type="PANTHER" id="PTHR43727:SF2">
    <property type="entry name" value="GROUP IV DECARBOXYLASE"/>
    <property type="match status" value="1"/>
</dbReference>
<evidence type="ECO:0000256" key="8">
    <source>
        <dbReference type="RuleBase" id="RU003738"/>
    </source>
</evidence>
<evidence type="ECO:0000256" key="4">
    <source>
        <dbReference type="ARBA" id="ARBA00023239"/>
    </source>
</evidence>
<dbReference type="NCBIfam" id="TIGR01048">
    <property type="entry name" value="lysA"/>
    <property type="match status" value="1"/>
</dbReference>
<keyword evidence="2 5" id="KW-0210">Decarboxylase</keyword>
<feature type="domain" description="Orn/DAP/Arg decarboxylase 2 N-terminal" evidence="10">
    <location>
        <begin position="42"/>
        <end position="288"/>
    </location>
</feature>
<comment type="similarity">
    <text evidence="5">Belongs to the Orn/Lys/Arg decarboxylase class-II family. LysA subfamily.</text>
</comment>
<keyword evidence="5" id="KW-0028">Amino-acid biosynthesis</keyword>
<dbReference type="RefSeq" id="WP_171227555.1">
    <property type="nucleotide sequence ID" value="NZ_CP053085.1"/>
</dbReference>
<comment type="catalytic activity">
    <reaction evidence="5 8">
        <text>meso-2,6-diaminopimelate + H(+) = L-lysine + CO2</text>
        <dbReference type="Rhea" id="RHEA:15101"/>
        <dbReference type="ChEBI" id="CHEBI:15378"/>
        <dbReference type="ChEBI" id="CHEBI:16526"/>
        <dbReference type="ChEBI" id="CHEBI:32551"/>
        <dbReference type="ChEBI" id="CHEBI:57791"/>
        <dbReference type="EC" id="4.1.1.20"/>
    </reaction>
</comment>
<reference evidence="11 12" key="1">
    <citation type="submission" date="2020-05" db="EMBL/GenBank/DDBJ databases">
        <title>Complete genome sequence of Gemmatimonas greenlandica TET16.</title>
        <authorList>
            <person name="Zeng Y."/>
        </authorList>
    </citation>
    <scope>NUCLEOTIDE SEQUENCE [LARGE SCALE GENOMIC DNA]</scope>
    <source>
        <strain evidence="11 12">TET16</strain>
    </source>
</reference>
<dbReference type="SUPFAM" id="SSF51419">
    <property type="entry name" value="PLP-binding barrel"/>
    <property type="match status" value="1"/>
</dbReference>
<feature type="binding site" evidence="5">
    <location>
        <position position="246"/>
    </location>
    <ligand>
        <name>pyridoxal 5'-phosphate</name>
        <dbReference type="ChEBI" id="CHEBI:597326"/>
    </ligand>
</feature>
<dbReference type="KEGG" id="ggr:HKW67_05275"/>
<organism evidence="11 12">
    <name type="scientific">Gemmatimonas groenlandica</name>
    <dbReference type="NCBI Taxonomy" id="2732249"/>
    <lineage>
        <taxon>Bacteria</taxon>
        <taxon>Pseudomonadati</taxon>
        <taxon>Gemmatimonadota</taxon>
        <taxon>Gemmatimonadia</taxon>
        <taxon>Gemmatimonadales</taxon>
        <taxon>Gemmatimonadaceae</taxon>
        <taxon>Gemmatimonas</taxon>
    </lineage>
</organism>
<keyword evidence="5 8" id="KW-0457">Lysine biosynthesis</keyword>
<dbReference type="PRINTS" id="PR01181">
    <property type="entry name" value="DAPDCRBXLASE"/>
</dbReference>
<feature type="binding site" evidence="5">
    <location>
        <position position="378"/>
    </location>
    <ligand>
        <name>substrate</name>
    </ligand>
</feature>